<accession>A0ACD2ZZ59</accession>
<gene>
    <name evidence="1" type="ORF">BDN72DRAFT_739278</name>
</gene>
<reference evidence="1 2" key="1">
    <citation type="journal article" date="2019" name="Nat. Ecol. Evol.">
        <title>Megaphylogeny resolves global patterns of mushroom evolution.</title>
        <authorList>
            <person name="Varga T."/>
            <person name="Krizsan K."/>
            <person name="Foldi C."/>
            <person name="Dima B."/>
            <person name="Sanchez-Garcia M."/>
            <person name="Sanchez-Ramirez S."/>
            <person name="Szollosi G.J."/>
            <person name="Szarkandi J.G."/>
            <person name="Papp V."/>
            <person name="Albert L."/>
            <person name="Andreopoulos W."/>
            <person name="Angelini C."/>
            <person name="Antonin V."/>
            <person name="Barry K.W."/>
            <person name="Bougher N.L."/>
            <person name="Buchanan P."/>
            <person name="Buyck B."/>
            <person name="Bense V."/>
            <person name="Catcheside P."/>
            <person name="Chovatia M."/>
            <person name="Cooper J."/>
            <person name="Damon W."/>
            <person name="Desjardin D."/>
            <person name="Finy P."/>
            <person name="Geml J."/>
            <person name="Haridas S."/>
            <person name="Hughes K."/>
            <person name="Justo A."/>
            <person name="Karasinski D."/>
            <person name="Kautmanova I."/>
            <person name="Kiss B."/>
            <person name="Kocsube S."/>
            <person name="Kotiranta H."/>
            <person name="LaButti K.M."/>
            <person name="Lechner B.E."/>
            <person name="Liimatainen K."/>
            <person name="Lipzen A."/>
            <person name="Lukacs Z."/>
            <person name="Mihaltcheva S."/>
            <person name="Morgado L.N."/>
            <person name="Niskanen T."/>
            <person name="Noordeloos M.E."/>
            <person name="Ohm R.A."/>
            <person name="Ortiz-Santana B."/>
            <person name="Ovrebo C."/>
            <person name="Racz N."/>
            <person name="Riley R."/>
            <person name="Savchenko A."/>
            <person name="Shiryaev A."/>
            <person name="Soop K."/>
            <person name="Spirin V."/>
            <person name="Szebenyi C."/>
            <person name="Tomsovsky M."/>
            <person name="Tulloss R.E."/>
            <person name="Uehling J."/>
            <person name="Grigoriev I.V."/>
            <person name="Vagvolgyi C."/>
            <person name="Papp T."/>
            <person name="Martin F.M."/>
            <person name="Miettinen O."/>
            <person name="Hibbett D.S."/>
            <person name="Nagy L.G."/>
        </authorList>
    </citation>
    <scope>NUCLEOTIDE SEQUENCE [LARGE SCALE GENOMIC DNA]</scope>
    <source>
        <strain evidence="1 2">NL-1719</strain>
    </source>
</reference>
<organism evidence="1 2">
    <name type="scientific">Pluteus cervinus</name>
    <dbReference type="NCBI Taxonomy" id="181527"/>
    <lineage>
        <taxon>Eukaryota</taxon>
        <taxon>Fungi</taxon>
        <taxon>Dikarya</taxon>
        <taxon>Basidiomycota</taxon>
        <taxon>Agaricomycotina</taxon>
        <taxon>Agaricomycetes</taxon>
        <taxon>Agaricomycetidae</taxon>
        <taxon>Agaricales</taxon>
        <taxon>Pluteineae</taxon>
        <taxon>Pluteaceae</taxon>
        <taxon>Pluteus</taxon>
    </lineage>
</organism>
<feature type="non-terminal residue" evidence="1">
    <location>
        <position position="186"/>
    </location>
</feature>
<evidence type="ECO:0000313" key="2">
    <source>
        <dbReference type="Proteomes" id="UP000308600"/>
    </source>
</evidence>
<name>A0ACD2ZZ59_9AGAR</name>
<proteinExistence type="predicted"/>
<dbReference type="EMBL" id="ML209223">
    <property type="protein sequence ID" value="TFK58716.1"/>
    <property type="molecule type" value="Genomic_DNA"/>
</dbReference>
<protein>
    <submittedName>
        <fullName evidence="1">Uncharacterized protein</fullName>
    </submittedName>
</protein>
<feature type="non-terminal residue" evidence="1">
    <location>
        <position position="1"/>
    </location>
</feature>
<evidence type="ECO:0000313" key="1">
    <source>
        <dbReference type="EMBL" id="TFK58716.1"/>
    </source>
</evidence>
<keyword evidence="2" id="KW-1185">Reference proteome</keyword>
<dbReference type="Proteomes" id="UP000308600">
    <property type="component" value="Unassembled WGS sequence"/>
</dbReference>
<sequence length="186" mass="21427">LSEEEMAMLRAFALKVEDHLADKTFAKFKYAFPESNVESLKKTKTRVAFLAAFRPVKYDCCLNVCICYTGEYEQEEACPICKTSRYNESGKPRRVFTYLPIIPRLAAYFKNPELVQKMTYRHTFKDNDDGAVSDVFSSSNYTKLRARKVTTGNTTHNHRFFQGERDIALGLSTDGFAPFKKRKHTC</sequence>